<evidence type="ECO:0000256" key="3">
    <source>
        <dbReference type="ARBA" id="ARBA00023125"/>
    </source>
</evidence>
<dbReference type="AlphaFoldDB" id="A0A2S7K6A7"/>
<dbReference type="GO" id="GO:0006351">
    <property type="term" value="P:DNA-templated transcription"/>
    <property type="evidence" value="ECO:0007669"/>
    <property type="project" value="TreeGrafter"/>
</dbReference>
<dbReference type="InterPro" id="IPR058163">
    <property type="entry name" value="LysR-type_TF_proteobact-type"/>
</dbReference>
<keyword evidence="7" id="KW-1185">Reference proteome</keyword>
<evidence type="ECO:0000256" key="2">
    <source>
        <dbReference type="ARBA" id="ARBA00023015"/>
    </source>
</evidence>
<evidence type="ECO:0000313" key="6">
    <source>
        <dbReference type="EMBL" id="PQA88009.1"/>
    </source>
</evidence>
<keyword evidence="4" id="KW-0804">Transcription</keyword>
<dbReference type="InterPro" id="IPR036388">
    <property type="entry name" value="WH-like_DNA-bd_sf"/>
</dbReference>
<dbReference type="PRINTS" id="PR00039">
    <property type="entry name" value="HTHLYSR"/>
</dbReference>
<dbReference type="SUPFAM" id="SSF53850">
    <property type="entry name" value="Periplasmic binding protein-like II"/>
    <property type="match status" value="1"/>
</dbReference>
<evidence type="ECO:0000313" key="7">
    <source>
        <dbReference type="Proteomes" id="UP000239504"/>
    </source>
</evidence>
<dbReference type="PROSITE" id="PS50931">
    <property type="entry name" value="HTH_LYSR"/>
    <property type="match status" value="1"/>
</dbReference>
<gene>
    <name evidence="6" type="ORF">CW354_06645</name>
</gene>
<evidence type="ECO:0000259" key="5">
    <source>
        <dbReference type="PROSITE" id="PS50931"/>
    </source>
</evidence>
<dbReference type="InterPro" id="IPR005119">
    <property type="entry name" value="LysR_subst-bd"/>
</dbReference>
<comment type="caution">
    <text evidence="6">The sequence shown here is derived from an EMBL/GenBank/DDBJ whole genome shotgun (WGS) entry which is preliminary data.</text>
</comment>
<dbReference type="GO" id="GO:0003700">
    <property type="term" value="F:DNA-binding transcription factor activity"/>
    <property type="evidence" value="ECO:0007669"/>
    <property type="project" value="InterPro"/>
</dbReference>
<dbReference type="Pfam" id="PF00126">
    <property type="entry name" value="HTH_1"/>
    <property type="match status" value="1"/>
</dbReference>
<dbReference type="Gene3D" id="1.10.10.10">
    <property type="entry name" value="Winged helix-like DNA-binding domain superfamily/Winged helix DNA-binding domain"/>
    <property type="match status" value="1"/>
</dbReference>
<dbReference type="InterPro" id="IPR000847">
    <property type="entry name" value="LysR_HTH_N"/>
</dbReference>
<dbReference type="PANTHER" id="PTHR30537:SF26">
    <property type="entry name" value="GLYCINE CLEAVAGE SYSTEM TRANSCRIPTIONAL ACTIVATOR"/>
    <property type="match status" value="1"/>
</dbReference>
<dbReference type="Gene3D" id="3.40.190.10">
    <property type="entry name" value="Periplasmic binding protein-like II"/>
    <property type="match status" value="2"/>
</dbReference>
<organism evidence="6 7">
    <name type="scientific">Hyphococcus luteus</name>
    <dbReference type="NCBI Taxonomy" id="2058213"/>
    <lineage>
        <taxon>Bacteria</taxon>
        <taxon>Pseudomonadati</taxon>
        <taxon>Pseudomonadota</taxon>
        <taxon>Alphaproteobacteria</taxon>
        <taxon>Parvularculales</taxon>
        <taxon>Parvularculaceae</taxon>
        <taxon>Hyphococcus</taxon>
    </lineage>
</organism>
<keyword evidence="2" id="KW-0805">Transcription regulation</keyword>
<sequence length="296" mass="31986">MFGKMPSPSALRTFEAAARLGSFKAAAEELGVTPTAVSHQVRGLEEALGIALFARRPRAVALTRSGEVLAAAVGSGLLQIRQALERIAAAQATLTVTTTPAFAALRLAPHLPAFYARHPEISVQLLTGAEPVDLRRERQVDIAIRYGHGPYPELHAAALLGETFGVYGAPGLVETFGSCKDAPLLATRWRRPVLKHVSWERWLAAAGEAAPAPDLRVVTFDEEYYALQAAIAGQGLVLASSALAGDMVARRLLAPFRPEVRLDGAEYVALCLPERLEAKRVRDFMRWLEAHLNKAD</sequence>
<protein>
    <submittedName>
        <fullName evidence="6">LysR family transcriptional regulator</fullName>
    </submittedName>
</protein>
<dbReference type="RefSeq" id="WP_104829254.1">
    <property type="nucleotide sequence ID" value="NZ_PJCH01000005.1"/>
</dbReference>
<dbReference type="InterPro" id="IPR036390">
    <property type="entry name" value="WH_DNA-bd_sf"/>
</dbReference>
<dbReference type="EMBL" id="PJCH01000005">
    <property type="protein sequence ID" value="PQA88009.1"/>
    <property type="molecule type" value="Genomic_DNA"/>
</dbReference>
<accession>A0A2S7K6A7</accession>
<evidence type="ECO:0000256" key="1">
    <source>
        <dbReference type="ARBA" id="ARBA00009437"/>
    </source>
</evidence>
<dbReference type="OrthoDB" id="9804958at2"/>
<keyword evidence="3" id="KW-0238">DNA-binding</keyword>
<feature type="domain" description="HTH lysR-type" evidence="5">
    <location>
        <begin position="6"/>
        <end position="63"/>
    </location>
</feature>
<comment type="similarity">
    <text evidence="1">Belongs to the LysR transcriptional regulatory family.</text>
</comment>
<dbReference type="PANTHER" id="PTHR30537">
    <property type="entry name" value="HTH-TYPE TRANSCRIPTIONAL REGULATOR"/>
    <property type="match status" value="1"/>
</dbReference>
<dbReference type="Proteomes" id="UP000239504">
    <property type="component" value="Unassembled WGS sequence"/>
</dbReference>
<evidence type="ECO:0000256" key="4">
    <source>
        <dbReference type="ARBA" id="ARBA00023163"/>
    </source>
</evidence>
<dbReference type="Pfam" id="PF03466">
    <property type="entry name" value="LysR_substrate"/>
    <property type="match status" value="1"/>
</dbReference>
<dbReference type="SUPFAM" id="SSF46785">
    <property type="entry name" value="Winged helix' DNA-binding domain"/>
    <property type="match status" value="1"/>
</dbReference>
<name>A0A2S7K6A7_9PROT</name>
<proteinExistence type="inferred from homology"/>
<dbReference type="GO" id="GO:0043565">
    <property type="term" value="F:sequence-specific DNA binding"/>
    <property type="evidence" value="ECO:0007669"/>
    <property type="project" value="TreeGrafter"/>
</dbReference>
<reference evidence="6 7" key="1">
    <citation type="submission" date="2017-12" db="EMBL/GenBank/DDBJ databases">
        <authorList>
            <person name="Hurst M.R.H."/>
        </authorList>
    </citation>
    <scope>NUCLEOTIDE SEQUENCE [LARGE SCALE GENOMIC DNA]</scope>
    <source>
        <strain evidence="6 7">SY-3-19</strain>
    </source>
</reference>